<comment type="cofactor">
    <cofactor evidence="1">
        <name>Fe(2+)</name>
        <dbReference type="ChEBI" id="CHEBI:29033"/>
    </cofactor>
</comment>
<evidence type="ECO:0000256" key="7">
    <source>
        <dbReference type="ARBA" id="ARBA00023002"/>
    </source>
</evidence>
<evidence type="ECO:0000256" key="2">
    <source>
        <dbReference type="ARBA" id="ARBA00008749"/>
    </source>
</evidence>
<dbReference type="GO" id="GO:0046872">
    <property type="term" value="F:metal ion binding"/>
    <property type="evidence" value="ECO:0007669"/>
    <property type="project" value="UniProtKB-KW"/>
</dbReference>
<dbReference type="PANTHER" id="PTHR31155:SF9">
    <property type="entry name" value="STEAROYL-[ACYL-CARRIER-PROTEIN] 9-DESATURASE 7, CHLOROPLASTIC"/>
    <property type="match status" value="1"/>
</dbReference>
<dbReference type="InterPro" id="IPR012348">
    <property type="entry name" value="RNR-like"/>
</dbReference>
<evidence type="ECO:0000256" key="3">
    <source>
        <dbReference type="ARBA" id="ARBA00011738"/>
    </source>
</evidence>
<dbReference type="AlphaFoldDB" id="A0A6A7GA19"/>
<dbReference type="EMBL" id="IACT01007890">
    <property type="protein sequence ID" value="LAC27002.1"/>
    <property type="molecule type" value="mRNA"/>
</dbReference>
<evidence type="ECO:0000256" key="6">
    <source>
        <dbReference type="ARBA" id="ARBA00022832"/>
    </source>
</evidence>
<keyword evidence="8" id="KW-0408">Iron</keyword>
<dbReference type="GO" id="GO:0006633">
    <property type="term" value="P:fatty acid biosynthetic process"/>
    <property type="evidence" value="ECO:0007669"/>
    <property type="project" value="UniProtKB-KW"/>
</dbReference>
<evidence type="ECO:0000256" key="10">
    <source>
        <dbReference type="ARBA" id="ARBA00023160"/>
    </source>
</evidence>
<evidence type="ECO:0000313" key="11">
    <source>
        <dbReference type="EMBL" id="LAC27002.1"/>
    </source>
</evidence>
<comment type="similarity">
    <text evidence="2">Belongs to the fatty acid desaturase type 2 family.</text>
</comment>
<dbReference type="GO" id="GO:0005829">
    <property type="term" value="C:cytosol"/>
    <property type="evidence" value="ECO:0007669"/>
    <property type="project" value="TreeGrafter"/>
</dbReference>
<keyword evidence="6" id="KW-0276">Fatty acid metabolism</keyword>
<dbReference type="InterPro" id="IPR005067">
    <property type="entry name" value="Fatty_acid_desaturase-2"/>
</dbReference>
<evidence type="ECO:0000256" key="9">
    <source>
        <dbReference type="ARBA" id="ARBA00023098"/>
    </source>
</evidence>
<accession>A0A6A7GA19</accession>
<keyword evidence="9" id="KW-0443">Lipid metabolism</keyword>
<keyword evidence="5" id="KW-0479">Metal-binding</keyword>
<comment type="subunit">
    <text evidence="3">Homodimer.</text>
</comment>
<evidence type="ECO:0000256" key="1">
    <source>
        <dbReference type="ARBA" id="ARBA00001954"/>
    </source>
</evidence>
<protein>
    <submittedName>
        <fullName evidence="11">Fatty acid desaturase</fullName>
    </submittedName>
</protein>
<keyword evidence="10" id="KW-0275">Fatty acid biosynthesis</keyword>
<dbReference type="InterPro" id="IPR009078">
    <property type="entry name" value="Ferritin-like_SF"/>
</dbReference>
<proteinExistence type="evidence at transcript level"/>
<dbReference type="GO" id="GO:0045300">
    <property type="term" value="F:stearoyl-[ACP] desaturase activity"/>
    <property type="evidence" value="ECO:0007669"/>
    <property type="project" value="InterPro"/>
</dbReference>
<dbReference type="PANTHER" id="PTHR31155">
    <property type="entry name" value="ACYL- ACYL-CARRIER-PROTEIN DESATURASE-RELATED"/>
    <property type="match status" value="1"/>
</dbReference>
<sequence length="294" mass="34626">MKIKNQRDLENKIMDLYLRHQNQSESMKWNFYEYMPWEKGQSFTKLPYDSSQNTLPKELIVAIETSMLTELNLPWYTTFLTKMFTGTLEPLQNFVRTWVSEEDQHASALETYLILTRNADPNELTKVKKEIMTTGWDSILSDPFASMVYTSLQELGTVVFYRNIAKYAENYDLDLTKILLRIAKDESSHYVFYNQVVDAHLELNPDLITHVWPVIRNFKMPGGSLKDFDERMKAIQKVGYGSEEYVNQVLDVLIKRWKITKLEPKTLEGKKAKENILKYVEKLKRINAKLKKRN</sequence>
<dbReference type="SUPFAM" id="SSF47240">
    <property type="entry name" value="Ferritin-like"/>
    <property type="match status" value="1"/>
</dbReference>
<dbReference type="Gene3D" id="1.10.620.20">
    <property type="entry name" value="Ribonucleotide Reductase, subunit A"/>
    <property type="match status" value="1"/>
</dbReference>
<reference evidence="11" key="1">
    <citation type="submission" date="2017-11" db="EMBL/GenBank/DDBJ databases">
        <title>The sensing device of the deep-sea amphipod.</title>
        <authorList>
            <person name="Kobayashi H."/>
            <person name="Nagahama T."/>
            <person name="Arai W."/>
            <person name="Sasagawa Y."/>
            <person name="Umeda M."/>
            <person name="Hayashi T."/>
            <person name="Nikaido I."/>
            <person name="Watanabe H."/>
            <person name="Oguri K."/>
            <person name="Kitazato H."/>
            <person name="Fujioka K."/>
            <person name="Kido Y."/>
            <person name="Takami H."/>
        </authorList>
    </citation>
    <scope>NUCLEOTIDE SEQUENCE</scope>
    <source>
        <tissue evidence="11">Whole body</tissue>
    </source>
</reference>
<keyword evidence="4" id="KW-0444">Lipid biosynthesis</keyword>
<evidence type="ECO:0000256" key="8">
    <source>
        <dbReference type="ARBA" id="ARBA00023004"/>
    </source>
</evidence>
<evidence type="ECO:0000256" key="5">
    <source>
        <dbReference type="ARBA" id="ARBA00022723"/>
    </source>
</evidence>
<keyword evidence="7" id="KW-0560">Oxidoreductase</keyword>
<name>A0A6A7GA19_9CRUS</name>
<evidence type="ECO:0000256" key="4">
    <source>
        <dbReference type="ARBA" id="ARBA00022516"/>
    </source>
</evidence>
<dbReference type="Pfam" id="PF03405">
    <property type="entry name" value="FA_desaturase_2"/>
    <property type="match status" value="1"/>
</dbReference>
<organism evidence="11">
    <name type="scientific">Hirondellea gigas</name>
    <dbReference type="NCBI Taxonomy" id="1518452"/>
    <lineage>
        <taxon>Eukaryota</taxon>
        <taxon>Metazoa</taxon>
        <taxon>Ecdysozoa</taxon>
        <taxon>Arthropoda</taxon>
        <taxon>Crustacea</taxon>
        <taxon>Multicrustacea</taxon>
        <taxon>Malacostraca</taxon>
        <taxon>Eumalacostraca</taxon>
        <taxon>Peracarida</taxon>
        <taxon>Amphipoda</taxon>
        <taxon>Amphilochidea</taxon>
        <taxon>Lysianassida</taxon>
        <taxon>Lysianassidira</taxon>
        <taxon>Lysianassoidea</taxon>
        <taxon>Lysianassidae</taxon>
        <taxon>Hirondellea</taxon>
    </lineage>
</organism>